<dbReference type="RefSeq" id="WP_142085453.1">
    <property type="nucleotide sequence ID" value="NZ_VFPT01000004.1"/>
</dbReference>
<feature type="region of interest" description="Disordered" evidence="3">
    <location>
        <begin position="342"/>
        <end position="380"/>
    </location>
</feature>
<evidence type="ECO:0000313" key="5">
    <source>
        <dbReference type="EMBL" id="TQM89874.1"/>
    </source>
</evidence>
<proteinExistence type="predicted"/>
<dbReference type="InterPro" id="IPR027417">
    <property type="entry name" value="P-loop_NTPase"/>
</dbReference>
<feature type="compositionally biased region" description="Basic residues" evidence="3">
    <location>
        <begin position="369"/>
        <end position="380"/>
    </location>
</feature>
<dbReference type="GO" id="GO:0005737">
    <property type="term" value="C:cytoplasm"/>
    <property type="evidence" value="ECO:0007669"/>
    <property type="project" value="TreeGrafter"/>
</dbReference>
<accession>A0A543K4C0</accession>
<evidence type="ECO:0000256" key="2">
    <source>
        <dbReference type="ARBA" id="ARBA00022840"/>
    </source>
</evidence>
<dbReference type="SUPFAM" id="SSF52540">
    <property type="entry name" value="P-loop containing nucleoside triphosphate hydrolases"/>
    <property type="match status" value="1"/>
</dbReference>
<feature type="domain" description="Orc1-like AAA ATPase" evidence="4">
    <location>
        <begin position="2"/>
        <end position="142"/>
    </location>
</feature>
<reference evidence="5 6" key="1">
    <citation type="submission" date="2019-06" db="EMBL/GenBank/DDBJ databases">
        <title>Genomic Encyclopedia of Archaeal and Bacterial Type Strains, Phase II (KMG-II): from individual species to whole genera.</title>
        <authorList>
            <person name="Goeker M."/>
        </authorList>
    </citation>
    <scope>NUCLEOTIDE SEQUENCE [LARGE SCALE GENOMIC DNA]</scope>
    <source>
        <strain evidence="5 6">DSM 18423</strain>
    </source>
</reference>
<gene>
    <name evidence="5" type="ORF">BD293_4183</name>
</gene>
<keyword evidence="2" id="KW-0067">ATP-binding</keyword>
<dbReference type="AlphaFoldDB" id="A0A543K4C0"/>
<dbReference type="PANTHER" id="PTHR16305:SF35">
    <property type="entry name" value="TRANSCRIPTIONAL ACTIVATOR DOMAIN"/>
    <property type="match status" value="1"/>
</dbReference>
<comment type="caution">
    <text evidence="5">The sequence shown here is derived from an EMBL/GenBank/DDBJ whole genome shotgun (WGS) entry which is preliminary data.</text>
</comment>
<dbReference type="EMBL" id="VFPT01000004">
    <property type="protein sequence ID" value="TQM89874.1"/>
    <property type="molecule type" value="Genomic_DNA"/>
</dbReference>
<dbReference type="PANTHER" id="PTHR16305">
    <property type="entry name" value="TESTICULAR SOLUBLE ADENYLYL CYCLASE"/>
    <property type="match status" value="1"/>
</dbReference>
<dbReference type="Proteomes" id="UP000320582">
    <property type="component" value="Unassembled WGS sequence"/>
</dbReference>
<organism evidence="5 6">
    <name type="scientific">Roseinatronobacter monicus</name>
    <dbReference type="NCBI Taxonomy" id="393481"/>
    <lineage>
        <taxon>Bacteria</taxon>
        <taxon>Pseudomonadati</taxon>
        <taxon>Pseudomonadota</taxon>
        <taxon>Alphaproteobacteria</taxon>
        <taxon>Rhodobacterales</taxon>
        <taxon>Paracoccaceae</taxon>
        <taxon>Roseinatronobacter</taxon>
    </lineage>
</organism>
<evidence type="ECO:0000256" key="3">
    <source>
        <dbReference type="SAM" id="MobiDB-lite"/>
    </source>
</evidence>
<keyword evidence="1" id="KW-0547">Nucleotide-binding</keyword>
<evidence type="ECO:0000256" key="1">
    <source>
        <dbReference type="ARBA" id="ARBA00022741"/>
    </source>
</evidence>
<name>A0A543K4C0_9RHOB</name>
<dbReference type="GO" id="GO:0004016">
    <property type="term" value="F:adenylate cyclase activity"/>
    <property type="evidence" value="ECO:0007669"/>
    <property type="project" value="TreeGrafter"/>
</dbReference>
<protein>
    <submittedName>
        <fullName evidence="5">AAA ATPase-like protein</fullName>
    </submittedName>
</protein>
<sequence>MELVERQDALEALERAHDAARAGEGRFLLLCGEAGIGKTSILRQFAQDRSQAGPTAWGWCDPIDAPRPLSPFHDVLNTLRGVPPLREQEDPQAFLALLRDAVETSPRPVLVIVEDIHWADEASLELLRLIGRRAHLLPLLLVASYRDDEVGPVHPLRRLLGTLATVEAGSRVTLAPLSPEGVHRLAAGTLVEAEALHRRTGGNPFFVTELLGNAAVGEGFGAVSDLVLERMGRLSPSARALLETAAVMGRVEVSVLRRMSVGASVALEACVAAGLLRGDSLMVGFRHELVRQVVLEALVPTRHADLHADVLRALTEAGSRSPHAWRIMPKGRAMQQRSGSMRWRLPGMRPPPVPTAKRPFSSPAPCDSRRRKRRQNAATC</sequence>
<dbReference type="GO" id="GO:0005524">
    <property type="term" value="F:ATP binding"/>
    <property type="evidence" value="ECO:0007669"/>
    <property type="project" value="UniProtKB-KW"/>
</dbReference>
<dbReference type="InterPro" id="IPR041664">
    <property type="entry name" value="AAA_16"/>
</dbReference>
<dbReference type="Pfam" id="PF13191">
    <property type="entry name" value="AAA_16"/>
    <property type="match status" value="1"/>
</dbReference>
<evidence type="ECO:0000259" key="4">
    <source>
        <dbReference type="Pfam" id="PF13191"/>
    </source>
</evidence>
<keyword evidence="6" id="KW-1185">Reference proteome</keyword>
<dbReference type="Gene3D" id="3.40.50.300">
    <property type="entry name" value="P-loop containing nucleotide triphosphate hydrolases"/>
    <property type="match status" value="1"/>
</dbReference>
<dbReference type="OrthoDB" id="341967at2"/>
<evidence type="ECO:0000313" key="6">
    <source>
        <dbReference type="Proteomes" id="UP000320582"/>
    </source>
</evidence>